<feature type="domain" description="WSC" evidence="7">
    <location>
        <begin position="1"/>
        <end position="66"/>
    </location>
</feature>
<evidence type="ECO:0000256" key="3">
    <source>
        <dbReference type="ARBA" id="ARBA00022729"/>
    </source>
</evidence>
<evidence type="ECO:0000256" key="4">
    <source>
        <dbReference type="ARBA" id="ARBA00022989"/>
    </source>
</evidence>
<feature type="non-terminal residue" evidence="8">
    <location>
        <position position="177"/>
    </location>
</feature>
<dbReference type="PANTHER" id="PTHR24269:SF16">
    <property type="entry name" value="PROTEIN SLG1"/>
    <property type="match status" value="1"/>
</dbReference>
<keyword evidence="3" id="KW-0732">Signal</keyword>
<dbReference type="InterPro" id="IPR002889">
    <property type="entry name" value="WSC_carb-bd"/>
</dbReference>
<dbReference type="Proteomes" id="UP000027222">
    <property type="component" value="Unassembled WGS sequence"/>
</dbReference>
<dbReference type="OrthoDB" id="5985073at2759"/>
<gene>
    <name evidence="8" type="ORF">GALMADRAFT_77936</name>
</gene>
<dbReference type="InterPro" id="IPR051836">
    <property type="entry name" value="Kremen_rcpt"/>
</dbReference>
<reference evidence="9" key="1">
    <citation type="journal article" date="2014" name="Proc. Natl. Acad. Sci. U.S.A.">
        <title>Extensive sampling of basidiomycete genomes demonstrates inadequacy of the white-rot/brown-rot paradigm for wood decay fungi.</title>
        <authorList>
            <person name="Riley R."/>
            <person name="Salamov A.A."/>
            <person name="Brown D.W."/>
            <person name="Nagy L.G."/>
            <person name="Floudas D."/>
            <person name="Held B.W."/>
            <person name="Levasseur A."/>
            <person name="Lombard V."/>
            <person name="Morin E."/>
            <person name="Otillar R."/>
            <person name="Lindquist E.A."/>
            <person name="Sun H."/>
            <person name="LaButti K.M."/>
            <person name="Schmutz J."/>
            <person name="Jabbour D."/>
            <person name="Luo H."/>
            <person name="Baker S.E."/>
            <person name="Pisabarro A.G."/>
            <person name="Walton J.D."/>
            <person name="Blanchette R.A."/>
            <person name="Henrissat B."/>
            <person name="Martin F."/>
            <person name="Cullen D."/>
            <person name="Hibbett D.S."/>
            <person name="Grigoriev I.V."/>
        </authorList>
    </citation>
    <scope>NUCLEOTIDE SEQUENCE [LARGE SCALE GENOMIC DNA]</scope>
    <source>
        <strain evidence="9">CBS 339.88</strain>
    </source>
</reference>
<evidence type="ECO:0000259" key="7">
    <source>
        <dbReference type="PROSITE" id="PS51212"/>
    </source>
</evidence>
<dbReference type="HOGENOM" id="CLU_063916_1_1_1"/>
<evidence type="ECO:0000256" key="1">
    <source>
        <dbReference type="ARBA" id="ARBA00004167"/>
    </source>
</evidence>
<protein>
    <recommendedName>
        <fullName evidence="7">WSC domain-containing protein</fullName>
    </recommendedName>
</protein>
<dbReference type="PROSITE" id="PS51212">
    <property type="entry name" value="WSC"/>
    <property type="match status" value="2"/>
</dbReference>
<evidence type="ECO:0000256" key="5">
    <source>
        <dbReference type="ARBA" id="ARBA00023136"/>
    </source>
</evidence>
<keyword evidence="2" id="KW-0812">Transmembrane</keyword>
<evidence type="ECO:0000313" key="8">
    <source>
        <dbReference type="EMBL" id="KDR68895.1"/>
    </source>
</evidence>
<comment type="subcellular location">
    <subcellularLocation>
        <location evidence="1">Membrane</location>
        <topology evidence="1">Single-pass membrane protein</topology>
    </subcellularLocation>
</comment>
<dbReference type="EMBL" id="KL142405">
    <property type="protein sequence ID" value="KDR68895.1"/>
    <property type="molecule type" value="Genomic_DNA"/>
</dbReference>
<evidence type="ECO:0000313" key="9">
    <source>
        <dbReference type="Proteomes" id="UP000027222"/>
    </source>
</evidence>
<accession>A0A067SD92</accession>
<keyword evidence="6" id="KW-0325">Glycoprotein</keyword>
<dbReference type="Pfam" id="PF01822">
    <property type="entry name" value="WSC"/>
    <property type="match status" value="2"/>
</dbReference>
<sequence length="177" mass="18612">MTPLLCTEFCGNFSTPLNFAGTEYTQECCGSLFFKIVDDARCNMPCGGDNTLTCGGASLISVFQNTVSEAPVPANKANVGEWAFEGCFTDVVGSNPRTLLERFTISGGVTIESCTTQCAAAGFNISGLEFGQECWCGNVFALPVTNIAAPLSDCSRACEADTTELCGAANRLSVYSN</sequence>
<dbReference type="PANTHER" id="PTHR24269">
    <property type="entry name" value="KREMEN PROTEIN"/>
    <property type="match status" value="1"/>
</dbReference>
<dbReference type="SMART" id="SM00321">
    <property type="entry name" value="WSC"/>
    <property type="match status" value="1"/>
</dbReference>
<dbReference type="GO" id="GO:0005886">
    <property type="term" value="C:plasma membrane"/>
    <property type="evidence" value="ECO:0007669"/>
    <property type="project" value="TreeGrafter"/>
</dbReference>
<evidence type="ECO:0000256" key="2">
    <source>
        <dbReference type="ARBA" id="ARBA00022692"/>
    </source>
</evidence>
<feature type="domain" description="WSC" evidence="7">
    <location>
        <begin position="81"/>
        <end position="177"/>
    </location>
</feature>
<proteinExistence type="predicted"/>
<name>A0A067SD92_GALM3</name>
<evidence type="ECO:0000256" key="6">
    <source>
        <dbReference type="ARBA" id="ARBA00023180"/>
    </source>
</evidence>
<keyword evidence="5" id="KW-0472">Membrane</keyword>
<dbReference type="AlphaFoldDB" id="A0A067SD92"/>
<keyword evidence="9" id="KW-1185">Reference proteome</keyword>
<keyword evidence="4" id="KW-1133">Transmembrane helix</keyword>
<dbReference type="STRING" id="685588.A0A067SD92"/>
<organism evidence="8 9">
    <name type="scientific">Galerina marginata (strain CBS 339.88)</name>
    <dbReference type="NCBI Taxonomy" id="685588"/>
    <lineage>
        <taxon>Eukaryota</taxon>
        <taxon>Fungi</taxon>
        <taxon>Dikarya</taxon>
        <taxon>Basidiomycota</taxon>
        <taxon>Agaricomycotina</taxon>
        <taxon>Agaricomycetes</taxon>
        <taxon>Agaricomycetidae</taxon>
        <taxon>Agaricales</taxon>
        <taxon>Agaricineae</taxon>
        <taxon>Strophariaceae</taxon>
        <taxon>Galerina</taxon>
    </lineage>
</organism>